<reference evidence="2" key="2">
    <citation type="submission" date="2025-08" db="UniProtKB">
        <authorList>
            <consortium name="RefSeq"/>
        </authorList>
    </citation>
    <scope>IDENTIFICATION</scope>
    <source>
        <tissue evidence="2">Leaf</tissue>
    </source>
</reference>
<sequence>MKTYLEALHLREVVEEDYDVLPLPSNPTMAQRVTRKRKPRKTKKSKAKATLFAGVSATIFTRVMALKSAKEIWDYLKGEYTRDERIRSMKVLNLIREFELQKMKESETVKEYSDRLFGIVTKIRLLGRQKTTIRKLEAQLSQVVGVFNAQQANIEDSSQEKHEFEMLTGEHCGKKGHPLFKCWKRLDAKCKICNQLGHEALICKGKSQKHKADAQVANEEEEDHLFVATLLSTKKFDFWMTDSGCTNHMTYDRNLFKEFKSMENKKVRIGNGDYILVKGKRTVAIPTKSVFFEDKHCFIYDATGIEILRVKMGGKNFLFNPTKDEKWSQKNLQSADNSPNEHICENEAKKKLSIFQTNKIWKKLDKPQGKMKSGRKLTSLKARCK</sequence>
<dbReference type="Proteomes" id="UP000790787">
    <property type="component" value="Chromosome 16"/>
</dbReference>
<organism evidence="1 2">
    <name type="scientific">Nicotiana tabacum</name>
    <name type="common">Common tobacco</name>
    <dbReference type="NCBI Taxonomy" id="4097"/>
    <lineage>
        <taxon>Eukaryota</taxon>
        <taxon>Viridiplantae</taxon>
        <taxon>Streptophyta</taxon>
        <taxon>Embryophyta</taxon>
        <taxon>Tracheophyta</taxon>
        <taxon>Spermatophyta</taxon>
        <taxon>Magnoliopsida</taxon>
        <taxon>eudicotyledons</taxon>
        <taxon>Gunneridae</taxon>
        <taxon>Pentapetalae</taxon>
        <taxon>asterids</taxon>
        <taxon>lamiids</taxon>
        <taxon>Solanales</taxon>
        <taxon>Solanaceae</taxon>
        <taxon>Nicotianoideae</taxon>
        <taxon>Nicotianeae</taxon>
        <taxon>Nicotiana</taxon>
    </lineage>
</organism>
<proteinExistence type="predicted"/>
<protein>
    <submittedName>
        <fullName evidence="2">Uncharacterized protein LOC142170294</fullName>
    </submittedName>
</protein>
<gene>
    <name evidence="2" type="primary">LOC142170294</name>
</gene>
<evidence type="ECO:0000313" key="1">
    <source>
        <dbReference type="Proteomes" id="UP000790787"/>
    </source>
</evidence>
<reference evidence="1" key="1">
    <citation type="journal article" date="2014" name="Nat. Commun.">
        <title>The tobacco genome sequence and its comparison with those of tomato and potato.</title>
        <authorList>
            <person name="Sierro N."/>
            <person name="Battey J.N."/>
            <person name="Ouadi S."/>
            <person name="Bakaher N."/>
            <person name="Bovet L."/>
            <person name="Willig A."/>
            <person name="Goepfert S."/>
            <person name="Peitsch M.C."/>
            <person name="Ivanov N.V."/>
        </authorList>
    </citation>
    <scope>NUCLEOTIDE SEQUENCE [LARGE SCALE GENOMIC DNA]</scope>
</reference>
<evidence type="ECO:0000313" key="2">
    <source>
        <dbReference type="RefSeq" id="XP_075088273.1"/>
    </source>
</evidence>
<dbReference type="RefSeq" id="XP_075088273.1">
    <property type="nucleotide sequence ID" value="XM_075232172.1"/>
</dbReference>
<name>A0AC58STK8_TOBAC</name>
<accession>A0AC58STK8</accession>
<keyword evidence="1" id="KW-1185">Reference proteome</keyword>